<reference evidence="7 8" key="1">
    <citation type="journal article" date="2016" name="Nat. Commun.">
        <title>Thousands of microbial genomes shed light on interconnected biogeochemical processes in an aquifer system.</title>
        <authorList>
            <person name="Anantharaman K."/>
            <person name="Brown C.T."/>
            <person name="Hug L.A."/>
            <person name="Sharon I."/>
            <person name="Castelle C.J."/>
            <person name="Probst A.J."/>
            <person name="Thomas B.C."/>
            <person name="Singh A."/>
            <person name="Wilkins M.J."/>
            <person name="Karaoz U."/>
            <person name="Brodie E.L."/>
            <person name="Williams K.H."/>
            <person name="Hubbard S.S."/>
            <person name="Banfield J.F."/>
        </authorList>
    </citation>
    <scope>NUCLEOTIDE SEQUENCE [LARGE SCALE GENOMIC DNA]</scope>
</reference>
<evidence type="ECO:0000259" key="5">
    <source>
        <dbReference type="SMART" id="SM00853"/>
    </source>
</evidence>
<dbReference type="InterPro" id="IPR014790">
    <property type="entry name" value="MutL_C"/>
</dbReference>
<dbReference type="GO" id="GO:0030983">
    <property type="term" value="F:mismatched DNA binding"/>
    <property type="evidence" value="ECO:0007669"/>
    <property type="project" value="InterPro"/>
</dbReference>
<dbReference type="InterPro" id="IPR038973">
    <property type="entry name" value="MutL/Mlh/Pms-like"/>
</dbReference>
<keyword evidence="3 4" id="KW-0234">DNA repair</keyword>
<feature type="domain" description="DNA mismatch repair protein S5" evidence="6">
    <location>
        <begin position="187"/>
        <end position="306"/>
    </location>
</feature>
<dbReference type="SUPFAM" id="SSF54211">
    <property type="entry name" value="Ribosomal protein S5 domain 2-like"/>
    <property type="match status" value="1"/>
</dbReference>
<dbReference type="InterPro" id="IPR020568">
    <property type="entry name" value="Ribosomal_Su5_D2-typ_SF"/>
</dbReference>
<accession>A0A1F4S2M1</accession>
<evidence type="ECO:0000313" key="8">
    <source>
        <dbReference type="Proteomes" id="UP000177905"/>
    </source>
</evidence>
<dbReference type="CDD" id="cd00782">
    <property type="entry name" value="MutL_Trans"/>
    <property type="match status" value="1"/>
</dbReference>
<evidence type="ECO:0000259" key="6">
    <source>
        <dbReference type="SMART" id="SM01340"/>
    </source>
</evidence>
<dbReference type="GO" id="GO:0006298">
    <property type="term" value="P:mismatch repair"/>
    <property type="evidence" value="ECO:0007669"/>
    <property type="project" value="UniProtKB-UniRule"/>
</dbReference>
<dbReference type="PANTHER" id="PTHR10073:SF12">
    <property type="entry name" value="DNA MISMATCH REPAIR PROTEIN MLH1"/>
    <property type="match status" value="1"/>
</dbReference>
<dbReference type="GO" id="GO:0016887">
    <property type="term" value="F:ATP hydrolysis activity"/>
    <property type="evidence" value="ECO:0007669"/>
    <property type="project" value="InterPro"/>
</dbReference>
<evidence type="ECO:0000256" key="4">
    <source>
        <dbReference type="HAMAP-Rule" id="MF_00149"/>
    </source>
</evidence>
<dbReference type="Pfam" id="PF01119">
    <property type="entry name" value="DNA_mis_repair"/>
    <property type="match status" value="1"/>
</dbReference>
<feature type="domain" description="MutL C-terminal dimerisation" evidence="5">
    <location>
        <begin position="367"/>
        <end position="510"/>
    </location>
</feature>
<comment type="caution">
    <text evidence="7">The sequence shown here is derived from an EMBL/GenBank/DDBJ whole genome shotgun (WGS) entry which is preliminary data.</text>
</comment>
<dbReference type="InterPro" id="IPR013507">
    <property type="entry name" value="DNA_mismatch_S5_2-like"/>
</dbReference>
<dbReference type="SUPFAM" id="SSF55874">
    <property type="entry name" value="ATPase domain of HSP90 chaperone/DNA topoisomerase II/histidine kinase"/>
    <property type="match status" value="1"/>
</dbReference>
<dbReference type="InterPro" id="IPR020667">
    <property type="entry name" value="DNA_mismatch_repair_MutL"/>
</dbReference>
<proteinExistence type="inferred from homology"/>
<dbReference type="GO" id="GO:0032300">
    <property type="term" value="C:mismatch repair complex"/>
    <property type="evidence" value="ECO:0007669"/>
    <property type="project" value="InterPro"/>
</dbReference>
<dbReference type="EMBL" id="MEUA01000033">
    <property type="protein sequence ID" value="OGC14658.1"/>
    <property type="molecule type" value="Genomic_DNA"/>
</dbReference>
<dbReference type="PANTHER" id="PTHR10073">
    <property type="entry name" value="DNA MISMATCH REPAIR PROTEIN MLH, PMS, MUTL"/>
    <property type="match status" value="1"/>
</dbReference>
<evidence type="ECO:0000256" key="1">
    <source>
        <dbReference type="ARBA" id="ARBA00006082"/>
    </source>
</evidence>
<dbReference type="SMART" id="SM00853">
    <property type="entry name" value="MutL_C"/>
    <property type="match status" value="1"/>
</dbReference>
<dbReference type="InterPro" id="IPR037198">
    <property type="entry name" value="MutL_C_sf"/>
</dbReference>
<dbReference type="Pfam" id="PF08676">
    <property type="entry name" value="MutL_C"/>
    <property type="match status" value="1"/>
</dbReference>
<evidence type="ECO:0000313" key="7">
    <source>
        <dbReference type="EMBL" id="OGC14658.1"/>
    </source>
</evidence>
<dbReference type="CDD" id="cd16926">
    <property type="entry name" value="HATPase_MutL-MLH-PMS-like"/>
    <property type="match status" value="1"/>
</dbReference>
<name>A0A1F4S2M1_UNCSA</name>
<dbReference type="Gene3D" id="3.30.1370.100">
    <property type="entry name" value="MutL, C-terminal domain, regulatory subdomain"/>
    <property type="match status" value="1"/>
</dbReference>
<keyword evidence="2 4" id="KW-0227">DNA damage</keyword>
<dbReference type="NCBIfam" id="TIGR00585">
    <property type="entry name" value="mutl"/>
    <property type="match status" value="2"/>
</dbReference>
<dbReference type="InterPro" id="IPR002099">
    <property type="entry name" value="MutL/Mlh/PMS"/>
</dbReference>
<evidence type="ECO:0000256" key="3">
    <source>
        <dbReference type="ARBA" id="ARBA00023204"/>
    </source>
</evidence>
<dbReference type="SMART" id="SM01340">
    <property type="entry name" value="DNA_mis_repair"/>
    <property type="match status" value="1"/>
</dbReference>
<gene>
    <name evidence="4" type="primary">mutL</name>
    <name evidence="7" type="ORF">A2290_01250</name>
</gene>
<dbReference type="InterPro" id="IPR014762">
    <property type="entry name" value="DNA_mismatch_repair_CS"/>
</dbReference>
<comment type="function">
    <text evidence="4">This protein is involved in the repair of mismatches in DNA. It is required for dam-dependent methyl-directed DNA mismatch repair. May act as a 'molecular matchmaker', a protein that promotes the formation of a stable complex between two or more DNA-binding proteins in an ATP-dependent manner without itself being part of a final effector complex.</text>
</comment>
<evidence type="ECO:0000256" key="2">
    <source>
        <dbReference type="ARBA" id="ARBA00022763"/>
    </source>
</evidence>
<dbReference type="HAMAP" id="MF_00149">
    <property type="entry name" value="DNA_mis_repair"/>
    <property type="match status" value="1"/>
</dbReference>
<dbReference type="PROSITE" id="PS00058">
    <property type="entry name" value="DNA_MISMATCH_REPAIR_1"/>
    <property type="match status" value="1"/>
</dbReference>
<dbReference type="InterPro" id="IPR014721">
    <property type="entry name" value="Ribsml_uS5_D2-typ_fold_subgr"/>
</dbReference>
<sequence length="553" mass="61989">MNNKIQILSSDLINKIAAGEVIERPSSVVKELIENSIDAGATKIEIEIQEFGKKLIRVTDNGAGMTEKEIELALQRHSTSKISSSDDLFNIKTLGFRGEALPSIDSVSHFAIEQNPNGKGLTAIVKDLFYNTPVRLKFLKSKYTEMNHIQTVVSNFILGNPSVSFKLISDGKELLSSIGNGKLLDAIYTVFGLSIAQELLAVYLSHAESFGVNGYVSKPTISRLDRNFEVFFVNGRIVKNFTISKALENAYSNLIPGNRYPIAVLFMTLPLNEVDVNVHPTKREVKFLKTKEVSDKVNLAVQKALSCYPVTTTDHRLQTTGYGLQATDYGLQTLQGDGWRPKIADMLFDVQSGNPEFVVSDIQMLIPLYQHLNTYLICTDGEELVILDQHAAHERILFDNLNKIHEGETVVSQDLLIPETYEFNALDASVFEENLGILKQLGFQIECFGKNTYIIRSIPAVLSNINSKELFTDLISEFKTGEHKTQPEKQRDRLNKIMACRGAIKAGDKLNQEEINRLIKDLYKTENPLTCPHGRPTIVRITKDDLEKMFGRK</sequence>
<comment type="similarity">
    <text evidence="1 4">Belongs to the DNA mismatch repair MutL/HexB family.</text>
</comment>
<protein>
    <recommendedName>
        <fullName evidence="4">DNA mismatch repair protein MutL</fullName>
    </recommendedName>
</protein>
<dbReference type="Gene3D" id="3.30.1540.20">
    <property type="entry name" value="MutL, C-terminal domain, dimerisation subdomain"/>
    <property type="match status" value="1"/>
</dbReference>
<dbReference type="Pfam" id="PF13589">
    <property type="entry name" value="HATPase_c_3"/>
    <property type="match status" value="1"/>
</dbReference>
<dbReference type="SUPFAM" id="SSF118116">
    <property type="entry name" value="DNA mismatch repair protein MutL"/>
    <property type="match status" value="1"/>
</dbReference>
<dbReference type="GO" id="GO:0140664">
    <property type="term" value="F:ATP-dependent DNA damage sensor activity"/>
    <property type="evidence" value="ECO:0007669"/>
    <property type="project" value="InterPro"/>
</dbReference>
<dbReference type="InterPro" id="IPR042121">
    <property type="entry name" value="MutL_C_regsub"/>
</dbReference>
<dbReference type="AlphaFoldDB" id="A0A1F4S2M1"/>
<dbReference type="InterPro" id="IPR042120">
    <property type="entry name" value="MutL_C_dimsub"/>
</dbReference>
<dbReference type="Proteomes" id="UP000177905">
    <property type="component" value="Unassembled WGS sequence"/>
</dbReference>
<dbReference type="GO" id="GO:0005524">
    <property type="term" value="F:ATP binding"/>
    <property type="evidence" value="ECO:0007669"/>
    <property type="project" value="InterPro"/>
</dbReference>
<dbReference type="InterPro" id="IPR036890">
    <property type="entry name" value="HATPase_C_sf"/>
</dbReference>
<dbReference type="Gene3D" id="3.30.565.10">
    <property type="entry name" value="Histidine kinase-like ATPase, C-terminal domain"/>
    <property type="match status" value="1"/>
</dbReference>
<organism evidence="7 8">
    <name type="scientific">candidate division WOR-1 bacterium RIFOXYB2_FULL_36_35</name>
    <dbReference type="NCBI Taxonomy" id="1802578"/>
    <lineage>
        <taxon>Bacteria</taxon>
        <taxon>Bacillati</taxon>
        <taxon>Saganbacteria</taxon>
    </lineage>
</organism>
<dbReference type="Gene3D" id="3.30.230.10">
    <property type="match status" value="1"/>
</dbReference>